<gene>
    <name evidence="1" type="ORF">GTC17260_13160</name>
</gene>
<dbReference type="AlphaFoldDB" id="A0AB33JF58"/>
<evidence type="ECO:0000313" key="1">
    <source>
        <dbReference type="EMBL" id="BFO78681.1"/>
    </source>
</evidence>
<dbReference type="EMBL" id="AP035788">
    <property type="protein sequence ID" value="BFO78681.1"/>
    <property type="molecule type" value="Genomic_DNA"/>
</dbReference>
<proteinExistence type="predicted"/>
<accession>A0AB33JF58</accession>
<organism evidence="1">
    <name type="scientific">Prevotella sp. GTC17260</name>
    <dbReference type="NCBI Taxonomy" id="3236796"/>
    <lineage>
        <taxon>Bacteria</taxon>
        <taxon>Pseudomonadati</taxon>
        <taxon>Bacteroidota</taxon>
        <taxon>Bacteroidia</taxon>
        <taxon>Bacteroidales</taxon>
        <taxon>Prevotellaceae</taxon>
        <taxon>Prevotella</taxon>
    </lineage>
</organism>
<reference evidence="1" key="1">
    <citation type="submission" date="2024-07" db="EMBL/GenBank/DDBJ databases">
        <title>Complete genome sequence of Prevotella sp. YM-2024 GTC17260.</title>
        <authorList>
            <person name="Hayashi M."/>
            <person name="Muto Y."/>
            <person name="Tanaka K."/>
            <person name="Niwa H."/>
        </authorList>
    </citation>
    <scope>NUCLEOTIDE SEQUENCE</scope>
    <source>
        <strain evidence="1">GTC17260</strain>
    </source>
</reference>
<name>A0AB33JF58_9BACT</name>
<protein>
    <submittedName>
        <fullName evidence="1">Uncharacterized protein</fullName>
    </submittedName>
</protein>
<sequence>MSLDTVLKIGEALRNSDDYFKHFSYVKPCPVGRDGEGLISITIPVKRDMSFAWEDIYLTPEKEINNLFYLTFKTSDSDTSGKYIFGDIYYTRTGNIDKIEGGYYKINKGRGKSSFEAGRSDAMLLLDDSDMIKRFREAFERNLNKIEILLNYAPAIEKGIAENNVATFLAEDINSLSDNMLCINRTMYKKQRNKWIGLKDSEQDEIILKQSRFSVFVHFDFLEVHYWYKYIDIFNLISDKILQSCIVKSAKGLCLIKSLYKTIGSGDKKNDVQFPNFSRKNRFKIRSFSEQELYNLFYAINYAKFGKLIQGTEINHIVLPRGHNLKADDFLKFKDNRMESAIKQANTSIIGHDVLFDFSPNMSKNITSFDVIFSKKGNVSAPDYDLIEISGLDVSKLKLTQMRIHDIAGQVFEKDLLGYVPSQPILESFQNIFQNKKKGSKNDKGPDKKYQSHLLKVLPCIYTDSYNGDKLLLSTFIEKVEFTVREGEAVYNRLKYYLKFLLSIQNSKCKQNNYMETVESKSYQIGCKFGKLSKPLKKAIGSFEKRYVGMLSRHIMTKDDCEKLVVEIQEMLLRHGKQWEQKAAEAISELVALPIKEYDKEKFAIGFFEGYFTYEEVTEKSKMLDKLQKIISDYSSKEDFKSECDILSKALSELKTVSK</sequence>